<dbReference type="KEGG" id="dmi:Desmer_0525"/>
<protein>
    <submittedName>
        <fullName evidence="9">Putative permease</fullName>
    </submittedName>
</protein>
<feature type="transmembrane region" description="Helical" evidence="7">
    <location>
        <begin position="224"/>
        <end position="247"/>
    </location>
</feature>
<evidence type="ECO:0000256" key="7">
    <source>
        <dbReference type="SAM" id="Phobius"/>
    </source>
</evidence>
<dbReference type="Pfam" id="PF02492">
    <property type="entry name" value="cobW"/>
    <property type="match status" value="1"/>
</dbReference>
<reference evidence="10" key="2">
    <citation type="submission" date="2012-08" db="EMBL/GenBank/DDBJ databases">
        <title>Finished genome of Desulfosporosinus meridiei DSM 13257.</title>
        <authorList>
            <person name="Huntemann M."/>
            <person name="Wei C.-L."/>
            <person name="Han J."/>
            <person name="Detter J.C."/>
            <person name="Han C."/>
            <person name="Davenport K."/>
            <person name="Daligault H."/>
            <person name="Erkkila T."/>
            <person name="Gu W."/>
            <person name="Munk A.C.C."/>
            <person name="Teshima H."/>
            <person name="Xu Y."/>
            <person name="Chain P."/>
            <person name="Tapia R."/>
            <person name="Chen A."/>
            <person name="Krypides N."/>
            <person name="Mavromatis K."/>
            <person name="Markowitz V."/>
            <person name="Szeto E."/>
            <person name="Ivanova N."/>
            <person name="Mikhailova N."/>
            <person name="Ovchinnikova G."/>
            <person name="Pagani I."/>
            <person name="Pati A."/>
            <person name="Goodwin L."/>
            <person name="Peters L."/>
            <person name="Pitluck S."/>
            <person name="Woyke T."/>
            <person name="Pester M."/>
            <person name="Spring S."/>
            <person name="Ollivier B."/>
            <person name="Rattei T."/>
            <person name="Klenk H.-P."/>
            <person name="Wagner M."/>
            <person name="Loy A."/>
        </authorList>
    </citation>
    <scope>NUCLEOTIDE SEQUENCE [LARGE SCALE GENOMIC DNA]</scope>
    <source>
        <strain evidence="10">ATCC BAA-275 / DSM 13257 / NCIMB 13706 / S10</strain>
    </source>
</reference>
<gene>
    <name evidence="9" type="ordered locus">Desmer_0525</name>
</gene>
<dbReference type="Pfam" id="PF03773">
    <property type="entry name" value="ArsP_1"/>
    <property type="match status" value="1"/>
</dbReference>
<reference evidence="9 10" key="1">
    <citation type="journal article" date="2012" name="J. Bacteriol.">
        <title>Complete genome sequences of Desulfosporosinus orientis DSM765T, Desulfosporosinus youngiae DSM17734T, Desulfosporosinus meridiei DSM13257T, and Desulfosporosinus acidiphilus DSM22704T.</title>
        <authorList>
            <person name="Pester M."/>
            <person name="Brambilla E."/>
            <person name="Alazard D."/>
            <person name="Rattei T."/>
            <person name="Weinmaier T."/>
            <person name="Han J."/>
            <person name="Lucas S."/>
            <person name="Lapidus A."/>
            <person name="Cheng J.F."/>
            <person name="Goodwin L."/>
            <person name="Pitluck S."/>
            <person name="Peters L."/>
            <person name="Ovchinnikova G."/>
            <person name="Teshima H."/>
            <person name="Detter J.C."/>
            <person name="Han C.S."/>
            <person name="Tapia R."/>
            <person name="Land M.L."/>
            <person name="Hauser L."/>
            <person name="Kyrpides N.C."/>
            <person name="Ivanova N.N."/>
            <person name="Pagani I."/>
            <person name="Huntmann M."/>
            <person name="Wei C.L."/>
            <person name="Davenport K.W."/>
            <person name="Daligault H."/>
            <person name="Chain P.S."/>
            <person name="Chen A."/>
            <person name="Mavromatis K."/>
            <person name="Markowitz V."/>
            <person name="Szeto E."/>
            <person name="Mikhailova N."/>
            <person name="Pati A."/>
            <person name="Wagner M."/>
            <person name="Woyke T."/>
            <person name="Ollivier B."/>
            <person name="Klenk H.P."/>
            <person name="Spring S."/>
            <person name="Loy A."/>
        </authorList>
    </citation>
    <scope>NUCLEOTIDE SEQUENCE [LARGE SCALE GENOMIC DNA]</scope>
    <source>
        <strain evidence="10">ATCC BAA-275 / DSM 13257 / NCIMB 13706 / S10</strain>
    </source>
</reference>
<sequence>MAIPVYVVTGFLDSGKTTFLNHLLNRRDWRDVRIIVIQFETGEEDFQSRYGNCPSVSFPKKMLEQQPAQIVEQIRGLLQSRELDELWIEWNGVVPFSQLQALLLHASLRNLCKIQKVIHVADGGEIENLLGRTGGALPEQISTCDFAVVRNVRSAQLFKGIRRLLKGINPGVKVIEMKSYNDLYKQLFVKKGRLVDIAFQMFLLIVALHFALKPLLETAQIPVNTIINVFLGIMLQAVPFLLIGVLLSSGIQVFVPQNAIERRFPKSIGLGMVAAILGGFCLPVCDCASIPIFRSLVRKGIPLPVAVTFMTATPVINPVVILSTYYAFSGDITIVISRVCLGIAAAVSIGLIVGGWAAKGRVLSGGALDQLMCSCGCYEDAESITTIKGKVGLFIRHSQAEFFSVGKYLVIGIFISSLFQTLGTGIFTTAQSGAGLAISMVIMMAIAFVLSLCSSSDAIVARSFANQFPMGGIMGFLVFGPMMDIKNVMMLSSGFTKGFIIKLLLTAFSVCFAIVFLFSSLGGM</sequence>
<feature type="transmembrane region" description="Helical" evidence="7">
    <location>
        <begin position="194"/>
        <end position="212"/>
    </location>
</feature>
<dbReference type="Gene3D" id="3.40.50.300">
    <property type="entry name" value="P-loop containing nucleotide triphosphate hydrolases"/>
    <property type="match status" value="1"/>
</dbReference>
<comment type="subcellular location">
    <subcellularLocation>
        <location evidence="1">Cell membrane</location>
        <topology evidence="1">Multi-pass membrane protein</topology>
    </subcellularLocation>
</comment>
<dbReference type="OrthoDB" id="9777774at2"/>
<evidence type="ECO:0000313" key="9">
    <source>
        <dbReference type="EMBL" id="AFQ42567.1"/>
    </source>
</evidence>
<dbReference type="InterPro" id="IPR005524">
    <property type="entry name" value="DUF318"/>
</dbReference>
<dbReference type="eggNOG" id="COG0701">
    <property type="taxonomic scope" value="Bacteria"/>
</dbReference>
<keyword evidence="6 7" id="KW-0472">Membrane</keyword>
<dbReference type="PANTHER" id="PTHR34184:SF4">
    <property type="entry name" value="UPF0718 PROTEIN YCGR"/>
    <property type="match status" value="1"/>
</dbReference>
<feature type="transmembrane region" description="Helical" evidence="7">
    <location>
        <begin position="408"/>
        <end position="427"/>
    </location>
</feature>
<proteinExistence type="inferred from homology"/>
<keyword evidence="3" id="KW-1003">Cell membrane</keyword>
<feature type="transmembrane region" description="Helical" evidence="7">
    <location>
        <begin position="434"/>
        <end position="452"/>
    </location>
</feature>
<evidence type="ECO:0000256" key="6">
    <source>
        <dbReference type="ARBA" id="ARBA00023136"/>
    </source>
</evidence>
<organism evidence="9 10">
    <name type="scientific">Desulfosporosinus meridiei (strain ATCC BAA-275 / DSM 13257 / KCTC 12902 / NCIMB 13706 / S10)</name>
    <dbReference type="NCBI Taxonomy" id="768704"/>
    <lineage>
        <taxon>Bacteria</taxon>
        <taxon>Bacillati</taxon>
        <taxon>Bacillota</taxon>
        <taxon>Clostridia</taxon>
        <taxon>Eubacteriales</taxon>
        <taxon>Desulfitobacteriaceae</taxon>
        <taxon>Desulfosporosinus</taxon>
    </lineage>
</organism>
<feature type="domain" description="CobW/HypB/UreG nucleotide-binding" evidence="8">
    <location>
        <begin position="4"/>
        <end position="172"/>
    </location>
</feature>
<feature type="transmembrane region" description="Helical" evidence="7">
    <location>
        <begin position="305"/>
        <end position="328"/>
    </location>
</feature>
<dbReference type="PANTHER" id="PTHR34184">
    <property type="entry name" value="UPF0718 PROTEIN YCGR"/>
    <property type="match status" value="1"/>
</dbReference>
<dbReference type="InterPro" id="IPR003495">
    <property type="entry name" value="CobW/HypB/UreG_nucleotide-bd"/>
</dbReference>
<evidence type="ECO:0000256" key="2">
    <source>
        <dbReference type="ARBA" id="ARBA00006386"/>
    </source>
</evidence>
<comment type="similarity">
    <text evidence="2">Belongs to the UPF0718 family.</text>
</comment>
<evidence type="ECO:0000259" key="8">
    <source>
        <dbReference type="Pfam" id="PF02492"/>
    </source>
</evidence>
<dbReference type="InterPro" id="IPR027417">
    <property type="entry name" value="P-loop_NTPase"/>
</dbReference>
<feature type="transmembrane region" description="Helical" evidence="7">
    <location>
        <begin position="268"/>
        <end position="293"/>
    </location>
</feature>
<dbReference type="STRING" id="768704.Desmer_0525"/>
<evidence type="ECO:0000256" key="1">
    <source>
        <dbReference type="ARBA" id="ARBA00004651"/>
    </source>
</evidence>
<keyword evidence="5 7" id="KW-1133">Transmembrane helix</keyword>
<keyword evidence="4 7" id="KW-0812">Transmembrane</keyword>
<keyword evidence="10" id="KW-1185">Reference proteome</keyword>
<evidence type="ECO:0000313" key="10">
    <source>
        <dbReference type="Proteomes" id="UP000005262"/>
    </source>
</evidence>
<dbReference type="RefSeq" id="WP_014901489.1">
    <property type="nucleotide sequence ID" value="NC_018515.1"/>
</dbReference>
<dbReference type="Proteomes" id="UP000005262">
    <property type="component" value="Chromosome"/>
</dbReference>
<evidence type="ECO:0000256" key="4">
    <source>
        <dbReference type="ARBA" id="ARBA00022692"/>
    </source>
</evidence>
<dbReference type="eggNOG" id="COG0523">
    <property type="taxonomic scope" value="Bacteria"/>
</dbReference>
<feature type="transmembrane region" description="Helical" evidence="7">
    <location>
        <begin position="499"/>
        <end position="521"/>
    </location>
</feature>
<dbReference type="GO" id="GO:0005886">
    <property type="term" value="C:plasma membrane"/>
    <property type="evidence" value="ECO:0007669"/>
    <property type="project" value="UniProtKB-SubCell"/>
</dbReference>
<feature type="transmembrane region" description="Helical" evidence="7">
    <location>
        <begin position="458"/>
        <end position="479"/>
    </location>
</feature>
<name>J7IL90_DESMD</name>
<evidence type="ECO:0000256" key="3">
    <source>
        <dbReference type="ARBA" id="ARBA00022475"/>
    </source>
</evidence>
<dbReference type="HOGENOM" id="CLU_039914_2_2_9"/>
<feature type="transmembrane region" description="Helical" evidence="7">
    <location>
        <begin position="335"/>
        <end position="358"/>
    </location>
</feature>
<dbReference type="EMBL" id="CP003629">
    <property type="protein sequence ID" value="AFQ42567.1"/>
    <property type="molecule type" value="Genomic_DNA"/>
</dbReference>
<accession>J7IL90</accession>
<dbReference type="SUPFAM" id="SSF52540">
    <property type="entry name" value="P-loop containing nucleoside triphosphate hydrolases"/>
    <property type="match status" value="1"/>
</dbReference>
<dbReference type="InterPro" id="IPR052923">
    <property type="entry name" value="UPF0718"/>
</dbReference>
<dbReference type="AlphaFoldDB" id="J7IL90"/>
<evidence type="ECO:0000256" key="5">
    <source>
        <dbReference type="ARBA" id="ARBA00022989"/>
    </source>
</evidence>